<dbReference type="NCBIfam" id="TIGR04332">
    <property type="entry name" value="gamma_Glu_sys"/>
    <property type="match status" value="1"/>
</dbReference>
<accession>A0ABU3P1V9</accession>
<protein>
    <submittedName>
        <fullName evidence="2">Poly-gamma-glutamate system protein</fullName>
    </submittedName>
</protein>
<evidence type="ECO:0000313" key="2">
    <source>
        <dbReference type="EMBL" id="MDT8903026.1"/>
    </source>
</evidence>
<comment type="caution">
    <text evidence="2">The sequence shown here is derived from an EMBL/GenBank/DDBJ whole genome shotgun (WGS) entry which is preliminary data.</text>
</comment>
<dbReference type="InterPro" id="IPR027602">
    <property type="entry name" value="PGA_system"/>
</dbReference>
<organism evidence="2 3">
    <name type="scientific">Anaeroselena agilis</name>
    <dbReference type="NCBI Taxonomy" id="3063788"/>
    <lineage>
        <taxon>Bacteria</taxon>
        <taxon>Bacillati</taxon>
        <taxon>Bacillota</taxon>
        <taxon>Negativicutes</taxon>
        <taxon>Acetonemataceae</taxon>
        <taxon>Anaeroselena</taxon>
    </lineage>
</organism>
<keyword evidence="1" id="KW-0472">Membrane</keyword>
<evidence type="ECO:0000256" key="1">
    <source>
        <dbReference type="SAM" id="Phobius"/>
    </source>
</evidence>
<keyword evidence="1" id="KW-0812">Transmembrane</keyword>
<keyword evidence="1" id="KW-1133">Transmembrane helix</keyword>
<sequence>MVSRHRFALLVLASFLLLAIARGTVRHEPDAAYPAMAAAVATAVRAQAAVGDRLIGPEYTAITTTLGPLAAKKLSLHPDSAALAVRYLLAAGIGPGDRVAVNFSGSFPAVNIAVLAAIQAIGAEPVITSSVGSSTWGASDPDYTWLDIEQTLVAGGIWPWRSAAASVGGVGDVGGGLTPEGVAAARAAIRRTGVSEMRPADLDEAVALRLAAYRRDGQLPVALVNVGGSHVIFGRRGHDSPLRQALTAGYSPLRRVADGLAAPFVDNNRPVIHFLNIGQLAAANGIEADNPPGTSAVMYTRTVPAATRLATVVWLAAAVWALWYGGRRKEWWRGPCR</sequence>
<feature type="transmembrane region" description="Helical" evidence="1">
    <location>
        <begin position="305"/>
        <end position="324"/>
    </location>
</feature>
<dbReference type="RefSeq" id="WP_413781488.1">
    <property type="nucleotide sequence ID" value="NZ_JAUOZS010000001.1"/>
</dbReference>
<evidence type="ECO:0000313" key="3">
    <source>
        <dbReference type="Proteomes" id="UP001254848"/>
    </source>
</evidence>
<dbReference type="Proteomes" id="UP001254848">
    <property type="component" value="Unassembled WGS sequence"/>
</dbReference>
<keyword evidence="3" id="KW-1185">Reference proteome</keyword>
<dbReference type="EMBL" id="JAUOZS010000001">
    <property type="protein sequence ID" value="MDT8903026.1"/>
    <property type="molecule type" value="Genomic_DNA"/>
</dbReference>
<name>A0ABU3P1V9_9FIRM</name>
<proteinExistence type="predicted"/>
<reference evidence="2 3" key="1">
    <citation type="submission" date="2023-07" db="EMBL/GenBank/DDBJ databases">
        <title>The novel representative of Negativicutes class, Anaeroselena agilis gen. nov. sp. nov.</title>
        <authorList>
            <person name="Prokofeva M.I."/>
            <person name="Elcheninov A.G."/>
            <person name="Klyukina A."/>
            <person name="Kublanov I.V."/>
            <person name="Frolov E.N."/>
            <person name="Podosokorskaya O.A."/>
        </authorList>
    </citation>
    <scope>NUCLEOTIDE SEQUENCE [LARGE SCALE GENOMIC DNA]</scope>
    <source>
        <strain evidence="2 3">4137-cl</strain>
    </source>
</reference>
<gene>
    <name evidence="2" type="primary">pgsW</name>
    <name evidence="2" type="ORF">Q4T40_17455</name>
</gene>